<comment type="caution">
    <text evidence="7">The sequence shown here is derived from an EMBL/GenBank/DDBJ whole genome shotgun (WGS) entry which is preliminary data.</text>
</comment>
<reference evidence="7 8" key="1">
    <citation type="submission" date="2024-06" db="EMBL/GenBank/DDBJ databases">
        <title>The Natural Products Discovery Center: Release of the First 8490 Sequenced Strains for Exploring Actinobacteria Biosynthetic Diversity.</title>
        <authorList>
            <person name="Kalkreuter E."/>
            <person name="Kautsar S.A."/>
            <person name="Yang D."/>
            <person name="Bader C.D."/>
            <person name="Teijaro C.N."/>
            <person name="Fluegel L."/>
            <person name="Davis C.M."/>
            <person name="Simpson J.R."/>
            <person name="Lauterbach L."/>
            <person name="Steele A.D."/>
            <person name="Gui C."/>
            <person name="Meng S."/>
            <person name="Li G."/>
            <person name="Viehrig K."/>
            <person name="Ye F."/>
            <person name="Su P."/>
            <person name="Kiefer A.F."/>
            <person name="Nichols A."/>
            <person name="Cepeda A.J."/>
            <person name="Yan W."/>
            <person name="Fan B."/>
            <person name="Jiang Y."/>
            <person name="Adhikari A."/>
            <person name="Zheng C.-J."/>
            <person name="Schuster L."/>
            <person name="Cowan T.M."/>
            <person name="Smanski M.J."/>
            <person name="Chevrette M.G."/>
            <person name="De Carvalho L.P.S."/>
            <person name="Shen B."/>
        </authorList>
    </citation>
    <scope>NUCLEOTIDE SEQUENCE [LARGE SCALE GENOMIC DNA]</scope>
    <source>
        <strain evidence="7 8">NPDC079179</strain>
    </source>
</reference>
<accession>A0ABV3K883</accession>
<keyword evidence="8" id="KW-1185">Reference proteome</keyword>
<keyword evidence="1 3" id="KW-0547">Nucleotide-binding</keyword>
<feature type="region of interest" description="Disordered" evidence="4">
    <location>
        <begin position="224"/>
        <end position="245"/>
    </location>
</feature>
<feature type="transmembrane region" description="Helical" evidence="5">
    <location>
        <begin position="134"/>
        <end position="153"/>
    </location>
</feature>
<evidence type="ECO:0000259" key="6">
    <source>
        <dbReference type="PROSITE" id="PS50901"/>
    </source>
</evidence>
<dbReference type="PROSITE" id="PS50901">
    <property type="entry name" value="FTSK"/>
    <property type="match status" value="1"/>
</dbReference>
<protein>
    <submittedName>
        <fullName evidence="7">FtsK/SpoIIIE domain-containing protein</fullName>
    </submittedName>
</protein>
<keyword evidence="5" id="KW-0472">Membrane</keyword>
<proteinExistence type="predicted"/>
<dbReference type="Proteomes" id="UP001553031">
    <property type="component" value="Unassembled WGS sequence"/>
</dbReference>
<dbReference type="InterPro" id="IPR002543">
    <property type="entry name" value="FtsK_dom"/>
</dbReference>
<evidence type="ECO:0000256" key="4">
    <source>
        <dbReference type="SAM" id="MobiDB-lite"/>
    </source>
</evidence>
<evidence type="ECO:0000256" key="3">
    <source>
        <dbReference type="PROSITE-ProRule" id="PRU00289"/>
    </source>
</evidence>
<dbReference type="Pfam" id="PF01580">
    <property type="entry name" value="FtsK_SpoIIIE"/>
    <property type="match status" value="1"/>
</dbReference>
<dbReference type="RefSeq" id="WP_363783338.1">
    <property type="nucleotide sequence ID" value="NZ_JBFBLL010000001.1"/>
</dbReference>
<feature type="domain" description="FtsK" evidence="6">
    <location>
        <begin position="503"/>
        <end position="690"/>
    </location>
</feature>
<gene>
    <name evidence="7" type="ORF">AB0O96_00105</name>
</gene>
<feature type="region of interest" description="Disordered" evidence="4">
    <location>
        <begin position="468"/>
        <end position="487"/>
    </location>
</feature>
<feature type="compositionally biased region" description="Basic and acidic residues" evidence="4">
    <location>
        <begin position="1257"/>
        <end position="1268"/>
    </location>
</feature>
<organism evidence="7 8">
    <name type="scientific">Kocuria salsicia</name>
    <dbReference type="NCBI Taxonomy" id="664639"/>
    <lineage>
        <taxon>Bacteria</taxon>
        <taxon>Bacillati</taxon>
        <taxon>Actinomycetota</taxon>
        <taxon>Actinomycetes</taxon>
        <taxon>Micrococcales</taxon>
        <taxon>Micrococcaceae</taxon>
        <taxon>Kocuria</taxon>
    </lineage>
</organism>
<evidence type="ECO:0000256" key="2">
    <source>
        <dbReference type="ARBA" id="ARBA00022840"/>
    </source>
</evidence>
<feature type="binding site" evidence="3">
    <location>
        <begin position="519"/>
        <end position="526"/>
    </location>
    <ligand>
        <name>ATP</name>
        <dbReference type="ChEBI" id="CHEBI:30616"/>
    </ligand>
</feature>
<dbReference type="PANTHER" id="PTHR22683:SF1">
    <property type="entry name" value="TYPE VII SECRETION SYSTEM PROTEIN ESSC"/>
    <property type="match status" value="1"/>
</dbReference>
<dbReference type="EMBL" id="JBFBLL010000001">
    <property type="protein sequence ID" value="MEV8156608.1"/>
    <property type="molecule type" value="Genomic_DNA"/>
</dbReference>
<dbReference type="InterPro" id="IPR003593">
    <property type="entry name" value="AAA+_ATPase"/>
</dbReference>
<evidence type="ECO:0000313" key="7">
    <source>
        <dbReference type="EMBL" id="MEV8156608.1"/>
    </source>
</evidence>
<dbReference type="PANTHER" id="PTHR22683">
    <property type="entry name" value="SPORULATION PROTEIN RELATED"/>
    <property type="match status" value="1"/>
</dbReference>
<evidence type="ECO:0000256" key="1">
    <source>
        <dbReference type="ARBA" id="ARBA00022741"/>
    </source>
</evidence>
<evidence type="ECO:0000256" key="5">
    <source>
        <dbReference type="SAM" id="Phobius"/>
    </source>
</evidence>
<evidence type="ECO:0000313" key="8">
    <source>
        <dbReference type="Proteomes" id="UP001553031"/>
    </source>
</evidence>
<keyword evidence="2 3" id="KW-0067">ATP-binding</keyword>
<keyword evidence="5" id="KW-1133">Transmembrane helix</keyword>
<dbReference type="Gene3D" id="3.40.50.300">
    <property type="entry name" value="P-loop containing nucleotide triphosphate hydrolases"/>
    <property type="match status" value="1"/>
</dbReference>
<dbReference type="SMART" id="SM00382">
    <property type="entry name" value="AAA"/>
    <property type="match status" value="2"/>
</dbReference>
<dbReference type="SUPFAM" id="SSF52540">
    <property type="entry name" value="P-loop containing nucleoside triphosphate hydrolases"/>
    <property type="match status" value="2"/>
</dbReference>
<sequence length="1364" mass="142773">MASENVAHLVVVEGDAVGLRLPLQRGRFRLELLDGVPRLLPVPPTDTGATDGSRRTTLVMDGSGLRLLPRGTVLSHGDRVRVSDGEHESWARCMFPRDVVAQTCWPDPTLPPPGFSAQEADPSRPLRLEHPGRHAGRIALVTGLLPLVAGIGIAVATGWWFFLLFSALGAATSLAGWASERGARQEHRHRVAAALDRDLRRSAHAAPSSAEVVERCDALQGDPATRQGLHVPLQPSNGHAAPPSARHSRWVRLGHGPRAAQLTRERGTPLASVSHRRAPVLLDLAAVPSLTIQLNGQRLRGVLDSLVLQLFTGPQALHGLVLSPGISWHPPLDHDVVQPGPRPASTRATEPDPLALTTLEVLTPQDAGASPPGPDAVRVVVARGGCPDATAALLTSHGARYRLTTPVDTAVPGLCAAEQRVTVEFLADTVARETAARALGTWKRAVGRAGTAGDRSLPRLLGTHELLRDDAPGHVPDNRAQPRAPGTTSLRLSTAIGVSGTGAERIGLDDENPHLLIAGTTGCGKSEVLRTLILGLAAAAPPGRLEFVMVDFKGGAALAPLTALPHPTTLLTDLGPDEVRRALAFLRSELRRRERVLARCGFVDMAQALEHAGPDPVVRELVVVVDEAKMLTDSFPHAAEQLAVIAAVGRSLGVHLVLATQRPQGALPADVRANVTQALCLRVRTEQESMDVLGTSAAAGIPAIPGRGFLHRGDGGPVAVQCAVATRMSPPAPAPLTMHFPSLHRPMQTAAVDGGHSDHTVQGIDAAVADIRAAWAGPVEPDPASLAVPLPLPRTARTVEHEGTGVDLGPGENPAEHWCGRSTWEPWADGPLLLIGRPSVVREPFSALARRCADAGTGAAAASSDLTASARTSRTGGGNQAPVVYLVTATGTEVPGLASAEGLPRHGALRGWARADRPADLAHLLERLREALDRTGAAAGEKPPRAVLAVDDWDRCSQILRSGAWSHLEDELLALVAVGPARGLSALVAGDRALLAGRSAQLGSCRLYFPVGQAPEALLQWPRLPPMAHHVLRAAYFGPGAARCTTPGTTQPTDGSAVVQLAVGTAPLPGPGSRPSPVPAFASAGIDAWPRSFPLPEAWQPPARAVPGLLLGVSRHGEVVVHPWGPGATLVVAGPARSGRTTFLDGAAERLSECERTTPRVVETATTRTTAGSRAGSACTANGLGAAADTGPTALTPSHRVVRASPRTTAEVETLLRQARAIPRPVTIVIDDADALPIEAIRALAAAWEPRVSAREDFGRVDSERPDGEAQGPPGSRPGPRLVLSVHLSDSLTSTFPPLLSWRHRADALLLRPRRAFDGDLFGAPLTGQPLGGPAGRAFWVHRGLVELLQSPAPVPRPSGGSGA</sequence>
<feature type="region of interest" description="Disordered" evidence="4">
    <location>
        <begin position="1257"/>
        <end position="1281"/>
    </location>
</feature>
<dbReference type="InterPro" id="IPR050206">
    <property type="entry name" value="FtsK/SpoIIIE/SftA"/>
</dbReference>
<keyword evidence="5" id="KW-0812">Transmembrane</keyword>
<name>A0ABV3K883_9MICC</name>
<dbReference type="InterPro" id="IPR027417">
    <property type="entry name" value="P-loop_NTPase"/>
</dbReference>